<evidence type="ECO:0000256" key="1">
    <source>
        <dbReference type="PROSITE-ProRule" id="PRU00047"/>
    </source>
</evidence>
<comment type="caution">
    <text evidence="3">The sequence shown here is derived from an EMBL/GenBank/DDBJ whole genome shotgun (WGS) entry which is preliminary data.</text>
</comment>
<reference evidence="3" key="1">
    <citation type="submission" date="2020-06" db="EMBL/GenBank/DDBJ databases">
        <authorList>
            <person name="Li T."/>
            <person name="Hu X."/>
            <person name="Zhang T."/>
            <person name="Song X."/>
            <person name="Zhang H."/>
            <person name="Dai N."/>
            <person name="Sheng W."/>
            <person name="Hou X."/>
            <person name="Wei L."/>
        </authorList>
    </citation>
    <scope>NUCLEOTIDE SEQUENCE</scope>
    <source>
        <strain evidence="3">G01</strain>
        <tissue evidence="3">Leaf</tissue>
    </source>
</reference>
<keyword evidence="1" id="KW-0863">Zinc-finger</keyword>
<keyword evidence="1" id="KW-0479">Metal-binding</keyword>
<dbReference type="InterPro" id="IPR036875">
    <property type="entry name" value="Znf_CCHC_sf"/>
</dbReference>
<dbReference type="Gene3D" id="4.10.60.10">
    <property type="entry name" value="Zinc finger, CCHC-type"/>
    <property type="match status" value="1"/>
</dbReference>
<gene>
    <name evidence="3" type="ORF">Sangu_0185900</name>
</gene>
<proteinExistence type="predicted"/>
<dbReference type="SUPFAM" id="SSF57756">
    <property type="entry name" value="Retrovirus zinc finger-like domains"/>
    <property type="match status" value="1"/>
</dbReference>
<name>A0AAW2RM17_9LAMI</name>
<keyword evidence="1" id="KW-0862">Zinc</keyword>
<dbReference type="PROSITE" id="PS50158">
    <property type="entry name" value="ZF_CCHC"/>
    <property type="match status" value="1"/>
</dbReference>
<evidence type="ECO:0000259" key="2">
    <source>
        <dbReference type="PROSITE" id="PS50158"/>
    </source>
</evidence>
<dbReference type="GO" id="GO:0008270">
    <property type="term" value="F:zinc ion binding"/>
    <property type="evidence" value="ECO:0007669"/>
    <property type="project" value="UniProtKB-KW"/>
</dbReference>
<feature type="domain" description="CCHC-type" evidence="2">
    <location>
        <begin position="121"/>
        <end position="136"/>
    </location>
</feature>
<dbReference type="Pfam" id="PF00098">
    <property type="entry name" value="zf-CCHC"/>
    <property type="match status" value="1"/>
</dbReference>
<protein>
    <recommendedName>
        <fullName evidence="2">CCHC-type domain-containing protein</fullName>
    </recommendedName>
</protein>
<dbReference type="InterPro" id="IPR001878">
    <property type="entry name" value="Znf_CCHC"/>
</dbReference>
<evidence type="ECO:0000313" key="3">
    <source>
        <dbReference type="EMBL" id="KAL0381216.1"/>
    </source>
</evidence>
<dbReference type="Pfam" id="PF14223">
    <property type="entry name" value="Retrotran_gag_2"/>
    <property type="match status" value="1"/>
</dbReference>
<organism evidence="3">
    <name type="scientific">Sesamum angustifolium</name>
    <dbReference type="NCBI Taxonomy" id="2727405"/>
    <lineage>
        <taxon>Eukaryota</taxon>
        <taxon>Viridiplantae</taxon>
        <taxon>Streptophyta</taxon>
        <taxon>Embryophyta</taxon>
        <taxon>Tracheophyta</taxon>
        <taxon>Spermatophyta</taxon>
        <taxon>Magnoliopsida</taxon>
        <taxon>eudicotyledons</taxon>
        <taxon>Gunneridae</taxon>
        <taxon>Pentapetalae</taxon>
        <taxon>asterids</taxon>
        <taxon>lamiids</taxon>
        <taxon>Lamiales</taxon>
        <taxon>Pedaliaceae</taxon>
        <taxon>Sesamum</taxon>
    </lineage>
</organism>
<dbReference type="GO" id="GO:0003676">
    <property type="term" value="F:nucleic acid binding"/>
    <property type="evidence" value="ECO:0007669"/>
    <property type="project" value="InterPro"/>
</dbReference>
<sequence>MPEGSDLAQHVNVFNQIITNLSCLDVSIKDEDRAMIMLCLLPFSYEYLVTTLTYRKETIKVDEIIAALLAHNQQKQNVGESSHGDSLYVKGNQDHGWKLENESSEKQNSRSKSRGKKTIYCYKCNEPGHMKRYCPKLKKQADEKLNGSYKSANVVQNDNSDYSDGDMLSVSTNEYVDAWNLDFVCFYHITPNRSPRASLGGRLQKRLGYEDMVSFAFLISGDEPTTFHVAITSQEKEWMGAMVEEMESLQKNHTCELVQLLEGKKTIGCKWM</sequence>
<accession>A0AAW2RM17</accession>
<dbReference type="SMART" id="SM00343">
    <property type="entry name" value="ZnF_C2HC"/>
    <property type="match status" value="1"/>
</dbReference>
<reference evidence="3" key="2">
    <citation type="journal article" date="2024" name="Plant">
        <title>Genomic evolution and insights into agronomic trait innovations of Sesamum species.</title>
        <authorList>
            <person name="Miao H."/>
            <person name="Wang L."/>
            <person name="Qu L."/>
            <person name="Liu H."/>
            <person name="Sun Y."/>
            <person name="Le M."/>
            <person name="Wang Q."/>
            <person name="Wei S."/>
            <person name="Zheng Y."/>
            <person name="Lin W."/>
            <person name="Duan Y."/>
            <person name="Cao H."/>
            <person name="Xiong S."/>
            <person name="Wang X."/>
            <person name="Wei L."/>
            <person name="Li C."/>
            <person name="Ma Q."/>
            <person name="Ju M."/>
            <person name="Zhao R."/>
            <person name="Li G."/>
            <person name="Mu C."/>
            <person name="Tian Q."/>
            <person name="Mei H."/>
            <person name="Zhang T."/>
            <person name="Gao T."/>
            <person name="Zhang H."/>
        </authorList>
    </citation>
    <scope>NUCLEOTIDE SEQUENCE</scope>
    <source>
        <strain evidence="3">G01</strain>
    </source>
</reference>
<dbReference type="EMBL" id="JACGWK010000001">
    <property type="protein sequence ID" value="KAL0381216.1"/>
    <property type="molecule type" value="Genomic_DNA"/>
</dbReference>
<dbReference type="AlphaFoldDB" id="A0AAW2RM17"/>